<protein>
    <submittedName>
        <fullName evidence="1">Uncharacterized protein</fullName>
    </submittedName>
</protein>
<dbReference type="AlphaFoldDB" id="A0A6A5ZDE6"/>
<organism evidence="1 2">
    <name type="scientific">Lophiotrema nucula</name>
    <dbReference type="NCBI Taxonomy" id="690887"/>
    <lineage>
        <taxon>Eukaryota</taxon>
        <taxon>Fungi</taxon>
        <taxon>Dikarya</taxon>
        <taxon>Ascomycota</taxon>
        <taxon>Pezizomycotina</taxon>
        <taxon>Dothideomycetes</taxon>
        <taxon>Pleosporomycetidae</taxon>
        <taxon>Pleosporales</taxon>
        <taxon>Lophiotremataceae</taxon>
        <taxon>Lophiotrema</taxon>
    </lineage>
</organism>
<keyword evidence="2" id="KW-1185">Reference proteome</keyword>
<evidence type="ECO:0000313" key="2">
    <source>
        <dbReference type="Proteomes" id="UP000799770"/>
    </source>
</evidence>
<proteinExistence type="predicted"/>
<name>A0A6A5ZDE6_9PLEO</name>
<evidence type="ECO:0000313" key="1">
    <source>
        <dbReference type="EMBL" id="KAF2116388.1"/>
    </source>
</evidence>
<reference evidence="1" key="1">
    <citation type="journal article" date="2020" name="Stud. Mycol.">
        <title>101 Dothideomycetes genomes: a test case for predicting lifestyles and emergence of pathogens.</title>
        <authorList>
            <person name="Haridas S."/>
            <person name="Albert R."/>
            <person name="Binder M."/>
            <person name="Bloem J."/>
            <person name="Labutti K."/>
            <person name="Salamov A."/>
            <person name="Andreopoulos B."/>
            <person name="Baker S."/>
            <person name="Barry K."/>
            <person name="Bills G."/>
            <person name="Bluhm B."/>
            <person name="Cannon C."/>
            <person name="Castanera R."/>
            <person name="Culley D."/>
            <person name="Daum C."/>
            <person name="Ezra D."/>
            <person name="Gonzalez J."/>
            <person name="Henrissat B."/>
            <person name="Kuo A."/>
            <person name="Liang C."/>
            <person name="Lipzen A."/>
            <person name="Lutzoni F."/>
            <person name="Magnuson J."/>
            <person name="Mondo S."/>
            <person name="Nolan M."/>
            <person name="Ohm R."/>
            <person name="Pangilinan J."/>
            <person name="Park H.-J."/>
            <person name="Ramirez L."/>
            <person name="Alfaro M."/>
            <person name="Sun H."/>
            <person name="Tritt A."/>
            <person name="Yoshinaga Y."/>
            <person name="Zwiers L.-H."/>
            <person name="Turgeon B."/>
            <person name="Goodwin S."/>
            <person name="Spatafora J."/>
            <person name="Crous P."/>
            <person name="Grigoriev I."/>
        </authorList>
    </citation>
    <scope>NUCLEOTIDE SEQUENCE</scope>
    <source>
        <strain evidence="1">CBS 627.86</strain>
    </source>
</reference>
<accession>A0A6A5ZDE6</accession>
<sequence length="52" mass="5899">MDVRMAIPFRRSLQRLARSWGALLHAERGRSTCSCPAPPPSRYREGCIQLTV</sequence>
<dbReference type="Proteomes" id="UP000799770">
    <property type="component" value="Unassembled WGS sequence"/>
</dbReference>
<gene>
    <name evidence="1" type="ORF">BDV96DRAFT_573957</name>
</gene>
<dbReference type="EMBL" id="ML977321">
    <property type="protein sequence ID" value="KAF2116388.1"/>
    <property type="molecule type" value="Genomic_DNA"/>
</dbReference>